<reference evidence="6 7" key="1">
    <citation type="submission" date="2015-06" db="EMBL/GenBank/DDBJ databases">
        <title>Draft genome sequence of Streptomyces leeuwenhoekii C58, which produces the novel lasso peptide, chaxapeptin.</title>
        <authorList>
            <person name="Yi Y."/>
            <person name="Hai D."/>
            <person name="Jaspars M."/>
            <person name="Sheng H."/>
            <person name="Rateb M.E."/>
            <person name="Bull A."/>
            <person name="Goodfellow M."/>
            <person name="Asenjo J.A."/>
            <person name="Ebel R."/>
        </authorList>
    </citation>
    <scope>NUCLEOTIDE SEQUENCE [LARGE SCALE GENOMIC DNA]</scope>
    <source>
        <strain evidence="6 7">C58</strain>
    </source>
</reference>
<dbReference type="PANTHER" id="PTHR30055:SF148">
    <property type="entry name" value="TETR-FAMILY TRANSCRIPTIONAL REGULATOR"/>
    <property type="match status" value="1"/>
</dbReference>
<dbReference type="EMBL" id="LFEH01000307">
    <property type="protein sequence ID" value="KMS65971.1"/>
    <property type="molecule type" value="Genomic_DNA"/>
</dbReference>
<evidence type="ECO:0000256" key="2">
    <source>
        <dbReference type="ARBA" id="ARBA00023125"/>
    </source>
</evidence>
<evidence type="ECO:0000313" key="6">
    <source>
        <dbReference type="EMBL" id="KMS65971.1"/>
    </source>
</evidence>
<feature type="non-terminal residue" evidence="6">
    <location>
        <position position="1"/>
    </location>
</feature>
<dbReference type="InterPro" id="IPR001647">
    <property type="entry name" value="HTH_TetR"/>
</dbReference>
<organism evidence="6 7">
    <name type="scientific">Streptomyces leeuwenhoekii</name>
    <dbReference type="NCBI Taxonomy" id="1437453"/>
    <lineage>
        <taxon>Bacteria</taxon>
        <taxon>Bacillati</taxon>
        <taxon>Actinomycetota</taxon>
        <taxon>Actinomycetes</taxon>
        <taxon>Kitasatosporales</taxon>
        <taxon>Streptomycetaceae</taxon>
        <taxon>Streptomyces</taxon>
    </lineage>
</organism>
<evidence type="ECO:0000256" key="4">
    <source>
        <dbReference type="PROSITE-ProRule" id="PRU00335"/>
    </source>
</evidence>
<keyword evidence="7" id="KW-1185">Reference proteome</keyword>
<evidence type="ECO:0000313" key="7">
    <source>
        <dbReference type="Proteomes" id="UP000037274"/>
    </source>
</evidence>
<dbReference type="InterPro" id="IPR036271">
    <property type="entry name" value="Tet_transcr_reg_TetR-rel_C_sf"/>
</dbReference>
<dbReference type="Proteomes" id="UP000037274">
    <property type="component" value="Unassembled WGS sequence"/>
</dbReference>
<name>A0ABR5HQA7_STRLW</name>
<keyword evidence="1" id="KW-0805">Transcription regulation</keyword>
<dbReference type="SUPFAM" id="SSF48498">
    <property type="entry name" value="Tetracyclin repressor-like, C-terminal domain"/>
    <property type="match status" value="1"/>
</dbReference>
<dbReference type="Gene3D" id="1.10.357.10">
    <property type="entry name" value="Tetracycline Repressor, domain 2"/>
    <property type="match status" value="1"/>
</dbReference>
<dbReference type="SUPFAM" id="SSF46689">
    <property type="entry name" value="Homeodomain-like"/>
    <property type="match status" value="1"/>
</dbReference>
<dbReference type="Pfam" id="PF16859">
    <property type="entry name" value="TetR_C_11"/>
    <property type="match status" value="1"/>
</dbReference>
<dbReference type="InterPro" id="IPR011075">
    <property type="entry name" value="TetR_C"/>
</dbReference>
<sequence>TVAAVARSAGVHETSVYRRWKTRENLILDALTTELDSALPIPDTGRVREDLLLFFTTLARLLGTAQGRALLRLSVERDDTLDDRRGPYWSDRLERAGVMVRRGVERGELAGDADPGLLIEAVSGPLFVRVLLSAAPLDEALVTGLVDLALDGARPRPGD</sequence>
<protein>
    <submittedName>
        <fullName evidence="6">TetR family transcriptional regulator</fullName>
    </submittedName>
</protein>
<dbReference type="Gene3D" id="1.10.10.60">
    <property type="entry name" value="Homeodomain-like"/>
    <property type="match status" value="1"/>
</dbReference>
<dbReference type="RefSeq" id="WP_048574615.1">
    <property type="nucleotide sequence ID" value="NZ_LFEH01000307.1"/>
</dbReference>
<dbReference type="PROSITE" id="PS50977">
    <property type="entry name" value="HTH_TETR_2"/>
    <property type="match status" value="1"/>
</dbReference>
<evidence type="ECO:0000256" key="1">
    <source>
        <dbReference type="ARBA" id="ARBA00023015"/>
    </source>
</evidence>
<keyword evidence="2 4" id="KW-0238">DNA-binding</keyword>
<gene>
    <name evidence="6" type="ORF">ACH49_30080</name>
</gene>
<proteinExistence type="predicted"/>
<dbReference type="InterPro" id="IPR050109">
    <property type="entry name" value="HTH-type_TetR-like_transc_reg"/>
</dbReference>
<keyword evidence="3" id="KW-0804">Transcription</keyword>
<comment type="caution">
    <text evidence="6">The sequence shown here is derived from an EMBL/GenBank/DDBJ whole genome shotgun (WGS) entry which is preliminary data.</text>
</comment>
<evidence type="ECO:0000259" key="5">
    <source>
        <dbReference type="PROSITE" id="PS50977"/>
    </source>
</evidence>
<feature type="DNA-binding region" description="H-T-H motif" evidence="4">
    <location>
        <begin position="1"/>
        <end position="20"/>
    </location>
</feature>
<evidence type="ECO:0000256" key="3">
    <source>
        <dbReference type="ARBA" id="ARBA00023163"/>
    </source>
</evidence>
<feature type="domain" description="HTH tetR-type" evidence="5">
    <location>
        <begin position="1"/>
        <end position="38"/>
    </location>
</feature>
<accession>A0ABR5HQA7</accession>
<dbReference type="InterPro" id="IPR009057">
    <property type="entry name" value="Homeodomain-like_sf"/>
</dbReference>
<dbReference type="PANTHER" id="PTHR30055">
    <property type="entry name" value="HTH-TYPE TRANSCRIPTIONAL REGULATOR RUTR"/>
    <property type="match status" value="1"/>
</dbReference>